<protein>
    <recommendedName>
        <fullName evidence="13">Phytocyanin domain-containing protein</fullName>
    </recommendedName>
</protein>
<evidence type="ECO:0000256" key="3">
    <source>
        <dbReference type="ARBA" id="ARBA00022692"/>
    </source>
</evidence>
<keyword evidence="3" id="KW-0812">Transmembrane</keyword>
<keyword evidence="2" id="KW-0813">Transport</keyword>
<proteinExistence type="predicted"/>
<dbReference type="InterPro" id="IPR003245">
    <property type="entry name" value="Phytocyanin_dom"/>
</dbReference>
<name>A0A7J7ND11_9MAGN</name>
<keyword evidence="11" id="KW-0325">Glycoprotein</keyword>
<evidence type="ECO:0000256" key="5">
    <source>
        <dbReference type="ARBA" id="ARBA00022729"/>
    </source>
</evidence>
<dbReference type="FunFam" id="2.60.40.420:FF:000067">
    <property type="entry name" value="Cupredoxin superfamily protein"/>
    <property type="match status" value="1"/>
</dbReference>
<evidence type="ECO:0000313" key="15">
    <source>
        <dbReference type="Proteomes" id="UP000541444"/>
    </source>
</evidence>
<comment type="subcellular location">
    <subcellularLocation>
        <location evidence="1">Membrane</location>
        <topology evidence="1">Single-pass type I membrane protein</topology>
    </subcellularLocation>
</comment>
<keyword evidence="7" id="KW-1133">Transmembrane helix</keyword>
<evidence type="ECO:0000256" key="4">
    <source>
        <dbReference type="ARBA" id="ARBA00022723"/>
    </source>
</evidence>
<evidence type="ECO:0000256" key="9">
    <source>
        <dbReference type="ARBA" id="ARBA00023136"/>
    </source>
</evidence>
<evidence type="ECO:0000256" key="6">
    <source>
        <dbReference type="ARBA" id="ARBA00022982"/>
    </source>
</evidence>
<dbReference type="CDD" id="cd04216">
    <property type="entry name" value="Phytocyanin"/>
    <property type="match status" value="1"/>
</dbReference>
<evidence type="ECO:0000313" key="14">
    <source>
        <dbReference type="EMBL" id="KAF6164963.1"/>
    </source>
</evidence>
<dbReference type="GO" id="GO:0005886">
    <property type="term" value="C:plasma membrane"/>
    <property type="evidence" value="ECO:0007669"/>
    <property type="project" value="TreeGrafter"/>
</dbReference>
<keyword evidence="8" id="KW-0186">Copper</keyword>
<dbReference type="EMBL" id="JACGCM010000868">
    <property type="protein sequence ID" value="KAF6164963.1"/>
    <property type="molecule type" value="Genomic_DNA"/>
</dbReference>
<dbReference type="Pfam" id="PF02298">
    <property type="entry name" value="Cu_bind_like"/>
    <property type="match status" value="1"/>
</dbReference>
<feature type="signal peptide" evidence="12">
    <location>
        <begin position="1"/>
        <end position="16"/>
    </location>
</feature>
<dbReference type="InterPro" id="IPR008972">
    <property type="entry name" value="Cupredoxin"/>
</dbReference>
<evidence type="ECO:0000256" key="2">
    <source>
        <dbReference type="ARBA" id="ARBA00022448"/>
    </source>
</evidence>
<sequence>MFVLVVVILVPEATLAKEVEVEEDSGWTIKFDYQVWTAGKEFHIGDKLVFRYPVGAHNVHKMNATGFQDCVAPLDIIPLVTSNDAITFATLGKKWYICGVGKHCEVGGQKVVITILLEVVSPVPSPQALAPTSSTKGIVSLGAHMLAAVAPVTMTFIT</sequence>
<dbReference type="PANTHER" id="PTHR33021:SF533">
    <property type="entry name" value="PHYTOCYANIN DOMAIN-CONTAINING PROTEIN"/>
    <property type="match status" value="1"/>
</dbReference>
<gene>
    <name evidence="14" type="ORF">GIB67_005332</name>
</gene>
<dbReference type="GO" id="GO:0046872">
    <property type="term" value="F:metal ion binding"/>
    <property type="evidence" value="ECO:0007669"/>
    <property type="project" value="UniProtKB-KW"/>
</dbReference>
<evidence type="ECO:0000259" key="13">
    <source>
        <dbReference type="PROSITE" id="PS51485"/>
    </source>
</evidence>
<evidence type="ECO:0000256" key="8">
    <source>
        <dbReference type="ARBA" id="ARBA00023008"/>
    </source>
</evidence>
<feature type="domain" description="Phytocyanin" evidence="13">
    <location>
        <begin position="17"/>
        <end position="117"/>
    </location>
</feature>
<dbReference type="GO" id="GO:0009610">
    <property type="term" value="P:response to symbiotic fungus"/>
    <property type="evidence" value="ECO:0007669"/>
    <property type="project" value="UniProtKB-ARBA"/>
</dbReference>
<keyword evidence="5 12" id="KW-0732">Signal</keyword>
<keyword evidence="9" id="KW-0472">Membrane</keyword>
<dbReference type="AlphaFoldDB" id="A0A7J7ND11"/>
<organism evidence="14 15">
    <name type="scientific">Kingdonia uniflora</name>
    <dbReference type="NCBI Taxonomy" id="39325"/>
    <lineage>
        <taxon>Eukaryota</taxon>
        <taxon>Viridiplantae</taxon>
        <taxon>Streptophyta</taxon>
        <taxon>Embryophyta</taxon>
        <taxon>Tracheophyta</taxon>
        <taxon>Spermatophyta</taxon>
        <taxon>Magnoliopsida</taxon>
        <taxon>Ranunculales</taxon>
        <taxon>Circaeasteraceae</taxon>
        <taxon>Kingdonia</taxon>
    </lineage>
</organism>
<keyword evidence="6" id="KW-0249">Electron transport</keyword>
<evidence type="ECO:0000256" key="7">
    <source>
        <dbReference type="ARBA" id="ARBA00022989"/>
    </source>
</evidence>
<dbReference type="PANTHER" id="PTHR33021">
    <property type="entry name" value="BLUE COPPER PROTEIN"/>
    <property type="match status" value="1"/>
</dbReference>
<evidence type="ECO:0000256" key="12">
    <source>
        <dbReference type="SAM" id="SignalP"/>
    </source>
</evidence>
<keyword evidence="15" id="KW-1185">Reference proteome</keyword>
<dbReference type="PROSITE" id="PS51485">
    <property type="entry name" value="PHYTOCYANIN"/>
    <property type="match status" value="1"/>
</dbReference>
<feature type="chain" id="PRO_5029677905" description="Phytocyanin domain-containing protein" evidence="12">
    <location>
        <begin position="17"/>
        <end position="158"/>
    </location>
</feature>
<reference evidence="14 15" key="1">
    <citation type="journal article" date="2020" name="IScience">
        <title>Genome Sequencing of the Endangered Kingdonia uniflora (Circaeasteraceae, Ranunculales) Reveals Potential Mechanisms of Evolutionary Specialization.</title>
        <authorList>
            <person name="Sun Y."/>
            <person name="Deng T."/>
            <person name="Zhang A."/>
            <person name="Moore M.J."/>
            <person name="Landis J.B."/>
            <person name="Lin N."/>
            <person name="Zhang H."/>
            <person name="Zhang X."/>
            <person name="Huang J."/>
            <person name="Zhang X."/>
            <person name="Sun H."/>
            <person name="Wang H."/>
        </authorList>
    </citation>
    <scope>NUCLEOTIDE SEQUENCE [LARGE SCALE GENOMIC DNA]</scope>
    <source>
        <strain evidence="14">TB1705</strain>
        <tissue evidence="14">Leaf</tissue>
    </source>
</reference>
<dbReference type="InterPro" id="IPR039391">
    <property type="entry name" value="Phytocyanin-like"/>
</dbReference>
<comment type="caution">
    <text evidence="14">The sequence shown here is derived from an EMBL/GenBank/DDBJ whole genome shotgun (WGS) entry which is preliminary data.</text>
</comment>
<dbReference type="Gene3D" id="2.60.40.420">
    <property type="entry name" value="Cupredoxins - blue copper proteins"/>
    <property type="match status" value="1"/>
</dbReference>
<keyword evidence="4" id="KW-0479">Metal-binding</keyword>
<evidence type="ECO:0000256" key="1">
    <source>
        <dbReference type="ARBA" id="ARBA00004479"/>
    </source>
</evidence>
<keyword evidence="10" id="KW-1015">Disulfide bond</keyword>
<dbReference type="Proteomes" id="UP000541444">
    <property type="component" value="Unassembled WGS sequence"/>
</dbReference>
<dbReference type="SUPFAM" id="SSF49503">
    <property type="entry name" value="Cupredoxins"/>
    <property type="match status" value="1"/>
</dbReference>
<accession>A0A7J7ND11</accession>
<evidence type="ECO:0000256" key="11">
    <source>
        <dbReference type="ARBA" id="ARBA00023180"/>
    </source>
</evidence>
<evidence type="ECO:0000256" key="10">
    <source>
        <dbReference type="ARBA" id="ARBA00023157"/>
    </source>
</evidence>
<dbReference type="GO" id="GO:0009055">
    <property type="term" value="F:electron transfer activity"/>
    <property type="evidence" value="ECO:0007669"/>
    <property type="project" value="InterPro"/>
</dbReference>
<dbReference type="OrthoDB" id="687943at2759"/>